<gene>
    <name evidence="1" type="ORF">PHYPO_G00215150</name>
</gene>
<organism evidence="1 2">
    <name type="scientific">Pangasianodon hypophthalmus</name>
    <name type="common">Striped catfish</name>
    <name type="synonym">Helicophagus hypophthalmus</name>
    <dbReference type="NCBI Taxonomy" id="310915"/>
    <lineage>
        <taxon>Eukaryota</taxon>
        <taxon>Metazoa</taxon>
        <taxon>Chordata</taxon>
        <taxon>Craniata</taxon>
        <taxon>Vertebrata</taxon>
        <taxon>Euteleostomi</taxon>
        <taxon>Actinopterygii</taxon>
        <taxon>Neopterygii</taxon>
        <taxon>Teleostei</taxon>
        <taxon>Ostariophysi</taxon>
        <taxon>Siluriformes</taxon>
        <taxon>Pangasiidae</taxon>
        <taxon>Pangasianodon</taxon>
    </lineage>
</organism>
<protein>
    <submittedName>
        <fullName evidence="1">Uncharacterized protein</fullName>
    </submittedName>
</protein>
<dbReference type="PANTHER" id="PTHR31025">
    <property type="entry name" value="SI:CH211-196P9.1-RELATED"/>
    <property type="match status" value="1"/>
</dbReference>
<proteinExistence type="predicted"/>
<accession>A0A5N5P5S7</accession>
<name>A0A5N5P5S7_PANHP</name>
<sequence length="190" mass="21734">MTNSVYRKPGVYHELKLVGKNLRESFFDALDHYIFRKKKGLAGQLLAELLRQTKTTEPTDVRSLCLHGLPVILGDDPSIFFKTCSDVTDKDSYQQIPVGILCFDPESPQLNPSRVCIILEGNSVMEPDNLPQAFCLLFGLIYALHLEYPKCLKNTLHFFQQIFLKVNLAPKINSFQMQFKRTSTTRHLNV</sequence>
<dbReference type="AlphaFoldDB" id="A0A5N5P5S7"/>
<evidence type="ECO:0000313" key="2">
    <source>
        <dbReference type="Proteomes" id="UP000327468"/>
    </source>
</evidence>
<evidence type="ECO:0000313" key="1">
    <source>
        <dbReference type="EMBL" id="KAB5574964.1"/>
    </source>
</evidence>
<dbReference type="PANTHER" id="PTHR31025:SF19">
    <property type="entry name" value="SI:CH73-42K18.1-RELATED"/>
    <property type="match status" value="1"/>
</dbReference>
<reference evidence="1 2" key="1">
    <citation type="submission" date="2019-06" db="EMBL/GenBank/DDBJ databases">
        <title>A chromosome-scale genome assembly of the striped catfish, Pangasianodon hypophthalmus.</title>
        <authorList>
            <person name="Wen M."/>
            <person name="Zahm M."/>
            <person name="Roques C."/>
            <person name="Cabau C."/>
            <person name="Klopp C."/>
            <person name="Donnadieu C."/>
            <person name="Jouanno E."/>
            <person name="Avarre J.-C."/>
            <person name="Campet M."/>
            <person name="Ha T.T.T."/>
            <person name="Dugue R."/>
            <person name="Lampietro C."/>
            <person name="Louis A."/>
            <person name="Herpin A."/>
            <person name="Echchiki A."/>
            <person name="Berthelot C."/>
            <person name="Parey E."/>
            <person name="Roest-Crollius H."/>
            <person name="Braasch I."/>
            <person name="Postlethwait J."/>
            <person name="Bobe J."/>
            <person name="Montfort J."/>
            <person name="Bouchez O."/>
            <person name="Begum T."/>
            <person name="Schartl M."/>
            <person name="Guiguen Y."/>
        </authorList>
    </citation>
    <scope>NUCLEOTIDE SEQUENCE [LARGE SCALE GENOMIC DNA]</scope>
    <source>
        <strain evidence="1 2">Indonesia</strain>
        <tissue evidence="1">Blood</tissue>
    </source>
</reference>
<dbReference type="Proteomes" id="UP000327468">
    <property type="component" value="Chromosome 6"/>
</dbReference>
<dbReference type="EMBL" id="VFJC01000007">
    <property type="protein sequence ID" value="KAB5574964.1"/>
    <property type="molecule type" value="Genomic_DNA"/>
</dbReference>
<keyword evidence="2" id="KW-1185">Reference proteome</keyword>
<comment type="caution">
    <text evidence="1">The sequence shown here is derived from an EMBL/GenBank/DDBJ whole genome shotgun (WGS) entry which is preliminary data.</text>
</comment>